<dbReference type="GO" id="GO:0016787">
    <property type="term" value="F:hydrolase activity"/>
    <property type="evidence" value="ECO:0007669"/>
    <property type="project" value="UniProtKB-KW"/>
</dbReference>
<keyword evidence="1" id="KW-0547">Nucleotide-binding</keyword>
<evidence type="ECO:0000256" key="3">
    <source>
        <dbReference type="ARBA" id="ARBA00022806"/>
    </source>
</evidence>
<organism evidence="7 8">
    <name type="scientific">Paenibacillus protaetiae</name>
    <dbReference type="NCBI Taxonomy" id="2509456"/>
    <lineage>
        <taxon>Bacteria</taxon>
        <taxon>Bacillati</taxon>
        <taxon>Bacillota</taxon>
        <taxon>Bacilli</taxon>
        <taxon>Bacillales</taxon>
        <taxon>Paenibacillaceae</taxon>
        <taxon>Paenibacillus</taxon>
    </lineage>
</organism>
<dbReference type="InterPro" id="IPR013689">
    <property type="entry name" value="RNA_helicase_ATP-dep_HrpB_C"/>
</dbReference>
<reference evidence="7 8" key="1">
    <citation type="submission" date="2019-01" db="EMBL/GenBank/DDBJ databases">
        <title>Genome sequencing of strain FW100M-2.</title>
        <authorList>
            <person name="Heo J."/>
            <person name="Kim S.-J."/>
            <person name="Kim J.-S."/>
            <person name="Hong S.-B."/>
            <person name="Kwon S.-W."/>
        </authorList>
    </citation>
    <scope>NUCLEOTIDE SEQUENCE [LARGE SCALE GENOMIC DNA]</scope>
    <source>
        <strain evidence="7 8">FW100M-2</strain>
    </source>
</reference>
<dbReference type="InterPro" id="IPR027417">
    <property type="entry name" value="P-loop_NTPase"/>
</dbReference>
<dbReference type="GO" id="GO:0004386">
    <property type="term" value="F:helicase activity"/>
    <property type="evidence" value="ECO:0007669"/>
    <property type="project" value="UniProtKB-KW"/>
</dbReference>
<name>A0A4P6ETD6_9BACL</name>
<dbReference type="InterPro" id="IPR001650">
    <property type="entry name" value="Helicase_C-like"/>
</dbReference>
<dbReference type="InterPro" id="IPR007502">
    <property type="entry name" value="Helicase-assoc_dom"/>
</dbReference>
<keyword evidence="8" id="KW-1185">Reference proteome</keyword>
<dbReference type="Pfam" id="PF24473">
    <property type="entry name" value="CON_HrpB"/>
    <property type="match status" value="1"/>
</dbReference>
<dbReference type="InterPro" id="IPR049614">
    <property type="entry name" value="HrpB_DEXH"/>
</dbReference>
<evidence type="ECO:0000256" key="4">
    <source>
        <dbReference type="ARBA" id="ARBA00022840"/>
    </source>
</evidence>
<dbReference type="CDD" id="cd17990">
    <property type="entry name" value="DEXHc_HrpB"/>
    <property type="match status" value="1"/>
</dbReference>
<dbReference type="OrthoDB" id="9808833at2"/>
<dbReference type="Pfam" id="PF08482">
    <property type="entry name" value="HrpB_C"/>
    <property type="match status" value="1"/>
</dbReference>
<dbReference type="Pfam" id="PF21010">
    <property type="entry name" value="HA2_C"/>
    <property type="match status" value="1"/>
</dbReference>
<dbReference type="PROSITE" id="PS51194">
    <property type="entry name" value="HELICASE_CTER"/>
    <property type="match status" value="1"/>
</dbReference>
<dbReference type="PROSITE" id="PS51192">
    <property type="entry name" value="HELICASE_ATP_BIND_1"/>
    <property type="match status" value="1"/>
</dbReference>
<dbReference type="Gene3D" id="3.40.50.300">
    <property type="entry name" value="P-loop containing nucleotide triphosphate hydrolases"/>
    <property type="match status" value="2"/>
</dbReference>
<evidence type="ECO:0000313" key="8">
    <source>
        <dbReference type="Proteomes" id="UP000293568"/>
    </source>
</evidence>
<dbReference type="GO" id="GO:0003676">
    <property type="term" value="F:nucleic acid binding"/>
    <property type="evidence" value="ECO:0007669"/>
    <property type="project" value="InterPro"/>
</dbReference>
<proteinExistence type="predicted"/>
<keyword evidence="3 7" id="KW-0347">Helicase</keyword>
<dbReference type="SMART" id="SM00847">
    <property type="entry name" value="HA2"/>
    <property type="match status" value="1"/>
</dbReference>
<evidence type="ECO:0000313" key="7">
    <source>
        <dbReference type="EMBL" id="QAY65695.1"/>
    </source>
</evidence>
<keyword evidence="4" id="KW-0067">ATP-binding</keyword>
<dbReference type="PANTHER" id="PTHR43519">
    <property type="entry name" value="ATP-DEPENDENT RNA HELICASE HRPB"/>
    <property type="match status" value="1"/>
</dbReference>
<dbReference type="KEGG" id="pprt:ET464_04150"/>
<dbReference type="PANTHER" id="PTHR43519:SF1">
    <property type="entry name" value="ATP-DEPENDENT RNA HELICASE HRPB"/>
    <property type="match status" value="1"/>
</dbReference>
<dbReference type="InterPro" id="IPR048333">
    <property type="entry name" value="HA2_WH"/>
</dbReference>
<dbReference type="Pfam" id="PF00271">
    <property type="entry name" value="Helicase_C"/>
    <property type="match status" value="1"/>
</dbReference>
<dbReference type="Gene3D" id="1.20.120.1080">
    <property type="match status" value="1"/>
</dbReference>
<sequence>MHQLPVELVLPDLLQAMRQGRNAVLVAEPGAGKTTKVPLALLEEPWLQSKAIIMLEPRRLAARSAAAYMSRLLGEQAGGTVGYRVRMDTKVGPNTRIEVVTEGVLTRMLQEDPALERYGAVLFDEFHERHLHGDLGLALTLQSQQLFREDLRLLVMSATLDAGRVSELLGNAPVVQSKGRVFPVETIYANAAARTNEPIETAAAKMIRRALIEQPDGDMLVFLPGVREIRRTAAMLREGAGLGPSVLINELHGTMPLAAQQEAIAPCEPGRRKVVLSTAIAESSLTVEGVRIVVDSGLMRVPRFSPRTGMSRLETIPVSQASADQRRGRAGRTAEGVCYRLWTEHERLKPFTAPEIQDADLAPLALELAVWGAAGPQELAWLDEPPQAAYQQALQLLRLLHALDADGKLTPHGRRMASLGVHPRLAHMLLAAELLGAADEASELAALLSDRDPLVGERSADIELRLQALRTGRGIERGAADRLQQLARQLRGMLRETAQPDSGAASIRAAASGAAVSTGLLLAYAYPDRVAQKRPDGSYLLSGGRGAALPYAQPISRAAYLVAAELDDAGTESTIRLAAELSEEEWARGLADDIVVEETIEWDKAAQAVRARKRTKFGALVLKEQPFAEPDPERVAEVLMAAIRESGHSALPFSKPAKQLLDRMRLMAQYNASWPDANEAALLASLEQWLLPHLYGIRSLAALQKLSMMPIIEELLTWQQRRELDEQVPTHITVPSGSRVPVDYSDPDNPVLSARLQELFGWKETPRIAGGKLPVTLHLLSPSQRPVQVTRDLASFWRDAYFEVKKDLKGRYPKHYWPDDPLIAEPTNRVRPRKPQP</sequence>
<dbReference type="NCBIfam" id="TIGR01970">
    <property type="entry name" value="DEAH_box_HrpB"/>
    <property type="match status" value="1"/>
</dbReference>
<gene>
    <name evidence="7" type="primary">hrpB</name>
    <name evidence="7" type="ORF">ET464_04150</name>
</gene>
<dbReference type="Proteomes" id="UP000293568">
    <property type="component" value="Chromosome"/>
</dbReference>
<evidence type="ECO:0000256" key="2">
    <source>
        <dbReference type="ARBA" id="ARBA00022801"/>
    </source>
</evidence>
<dbReference type="InterPro" id="IPR056329">
    <property type="entry name" value="CON_HrpB"/>
</dbReference>
<dbReference type="InterPro" id="IPR014001">
    <property type="entry name" value="Helicase_ATP-bd"/>
</dbReference>
<evidence type="ECO:0000256" key="1">
    <source>
        <dbReference type="ARBA" id="ARBA00022741"/>
    </source>
</evidence>
<dbReference type="AlphaFoldDB" id="A0A4P6ETD6"/>
<keyword evidence="2" id="KW-0378">Hydrolase</keyword>
<dbReference type="PIRSF" id="PIRSF005496">
    <property type="entry name" value="ATP_hel_hrpB"/>
    <property type="match status" value="1"/>
</dbReference>
<dbReference type="InterPro" id="IPR010225">
    <property type="entry name" value="HrpB"/>
</dbReference>
<dbReference type="SMART" id="SM00487">
    <property type="entry name" value="DEXDc"/>
    <property type="match status" value="1"/>
</dbReference>
<feature type="domain" description="Helicase ATP-binding" evidence="5">
    <location>
        <begin position="14"/>
        <end position="178"/>
    </location>
</feature>
<feature type="domain" description="Helicase C-terminal" evidence="6">
    <location>
        <begin position="206"/>
        <end position="372"/>
    </location>
</feature>
<evidence type="ECO:0000259" key="5">
    <source>
        <dbReference type="PROSITE" id="PS51192"/>
    </source>
</evidence>
<dbReference type="SUPFAM" id="SSF52540">
    <property type="entry name" value="P-loop containing nucleoside triphosphate hydrolases"/>
    <property type="match status" value="2"/>
</dbReference>
<accession>A0A4P6ETD6</accession>
<dbReference type="RefSeq" id="WP_129438502.1">
    <property type="nucleotide sequence ID" value="NZ_CP035492.1"/>
</dbReference>
<dbReference type="SMART" id="SM00490">
    <property type="entry name" value="HELICc"/>
    <property type="match status" value="1"/>
</dbReference>
<protein>
    <submittedName>
        <fullName evidence="7">ATP-dependent helicase HrpB</fullName>
    </submittedName>
</protein>
<dbReference type="CDD" id="cd18791">
    <property type="entry name" value="SF2_C_RHA"/>
    <property type="match status" value="1"/>
</dbReference>
<dbReference type="FunFam" id="3.40.50.300:FF:002125">
    <property type="entry name" value="ATP-dependent helicase HrpB"/>
    <property type="match status" value="1"/>
</dbReference>
<dbReference type="InterPro" id="IPR011545">
    <property type="entry name" value="DEAD/DEAH_box_helicase_dom"/>
</dbReference>
<dbReference type="Pfam" id="PF04408">
    <property type="entry name" value="WHD_HA2"/>
    <property type="match status" value="1"/>
</dbReference>
<dbReference type="GO" id="GO:0005524">
    <property type="term" value="F:ATP binding"/>
    <property type="evidence" value="ECO:0007669"/>
    <property type="project" value="UniProtKB-KW"/>
</dbReference>
<dbReference type="Pfam" id="PF00270">
    <property type="entry name" value="DEAD"/>
    <property type="match status" value="1"/>
</dbReference>
<dbReference type="EMBL" id="CP035492">
    <property type="protein sequence ID" value="QAY65695.1"/>
    <property type="molecule type" value="Genomic_DNA"/>
</dbReference>
<evidence type="ECO:0000259" key="6">
    <source>
        <dbReference type="PROSITE" id="PS51194"/>
    </source>
</evidence>